<sequence length="481" mass="52517">MMTNSRRKLSDLASHLIIPDGIVKTRFPRIAKLAKIAGIAYDPWQQGLLTLMYGLRKDGKYACGAGGLAASLPRQVGKTFTFGTAAFLDCLLTPGLKVLWTAHRSRTSDETFASMQTLAHDATFARYVENIRRANGQQEIGFRNGSRILFGAREQGFGRGFDGIDQIVFDEAQILTERALDDMVPSTNTAANPLIVMIGTPPKPGDPSEVFQGKRQTALAGTDKDLLYVEFSAPRGSSLDDRDAWAAANPSYPQRTSETAIARMRAMLSDDSFRREALGIWDKTDIAHAIDPQQWEQAGVSERRDGGAVSFAVDMPPDRASVAIGACMRYADKTAHIELARFESTGRNGLAWAVDWIAERWSRTCSVVIDAQSPATVLVQDLKARGVRVTLTNSTDMGQACGRFVDMLRDGTLHHLQGQEALDIAVSGATKRNIGQSGAFGWNKRTADVDISPLVAVTLALHGACTTHRNPLETRRVIRLP</sequence>
<comment type="caution">
    <text evidence="1">The sequence shown here is derived from an EMBL/GenBank/DDBJ whole genome shotgun (WGS) entry which is preliminary data.</text>
</comment>
<dbReference type="Gene3D" id="3.40.50.300">
    <property type="entry name" value="P-loop containing nucleotide triphosphate hydrolases"/>
    <property type="match status" value="1"/>
</dbReference>
<dbReference type="InterPro" id="IPR027417">
    <property type="entry name" value="P-loop_NTPase"/>
</dbReference>
<dbReference type="AlphaFoldDB" id="A0AB37X020"/>
<reference evidence="1 2" key="1">
    <citation type="submission" date="2018-12" db="EMBL/GenBank/DDBJ databases">
        <title>Unveiling genomic diversity among members of the Bifidobacterium pseudolongum species, a widely distributed gut commensal of the animal kingdom.</title>
        <authorList>
            <person name="Lugli G.A."/>
            <person name="Duranti S."/>
            <person name="Albert K."/>
            <person name="Mancabelli L."/>
            <person name="Napoli S."/>
            <person name="Viappiani A."/>
            <person name="Anzalone R."/>
            <person name="Longhi G."/>
            <person name="Milani C."/>
            <person name="Turroni F."/>
            <person name="Alessandri G."/>
            <person name="Sela D.A."/>
            <person name="Van Sinderen D."/>
            <person name="Ventura M."/>
        </authorList>
    </citation>
    <scope>NUCLEOTIDE SEQUENCE [LARGE SCALE GENOMIC DNA]</scope>
    <source>
        <strain evidence="1 2">2002B</strain>
    </source>
</reference>
<proteinExistence type="predicted"/>
<organism evidence="1 2">
    <name type="scientific">Bifidobacterium pseudolongum subsp. globosum</name>
    <dbReference type="NCBI Taxonomy" id="1690"/>
    <lineage>
        <taxon>Bacteria</taxon>
        <taxon>Bacillati</taxon>
        <taxon>Actinomycetota</taxon>
        <taxon>Actinomycetes</taxon>
        <taxon>Bifidobacteriales</taxon>
        <taxon>Bifidobacteriaceae</taxon>
        <taxon>Bifidobacterium</taxon>
    </lineage>
</organism>
<dbReference type="Pfam" id="PF03237">
    <property type="entry name" value="Terminase_6N"/>
    <property type="match status" value="1"/>
</dbReference>
<evidence type="ECO:0000313" key="2">
    <source>
        <dbReference type="Proteomes" id="UP000292655"/>
    </source>
</evidence>
<dbReference type="Proteomes" id="UP000292655">
    <property type="component" value="Unassembled WGS sequence"/>
</dbReference>
<name>A0AB37X020_9BIFI</name>
<dbReference type="EMBL" id="RYUX01000011">
    <property type="protein sequence ID" value="RYQ37181.1"/>
    <property type="molecule type" value="Genomic_DNA"/>
</dbReference>
<gene>
    <name evidence="1" type="ORF">PG2002B_1058</name>
</gene>
<protein>
    <submittedName>
        <fullName evidence="1">Terminase</fullName>
    </submittedName>
</protein>
<accession>A0AB37X020</accession>
<dbReference type="RefSeq" id="WP_129874334.1">
    <property type="nucleotide sequence ID" value="NZ_RYUX01000011.1"/>
</dbReference>
<evidence type="ECO:0000313" key="1">
    <source>
        <dbReference type="EMBL" id="RYQ37181.1"/>
    </source>
</evidence>